<keyword evidence="3" id="KW-1185">Reference proteome</keyword>
<name>A0A5M8QRR0_9MICO</name>
<dbReference type="Proteomes" id="UP000323221">
    <property type="component" value="Unassembled WGS sequence"/>
</dbReference>
<dbReference type="Pfam" id="PF13468">
    <property type="entry name" value="Glyoxalase_3"/>
    <property type="match status" value="1"/>
</dbReference>
<organism evidence="2 3">
    <name type="scientific">Agrococcus sediminis</name>
    <dbReference type="NCBI Taxonomy" id="2599924"/>
    <lineage>
        <taxon>Bacteria</taxon>
        <taxon>Bacillati</taxon>
        <taxon>Actinomycetota</taxon>
        <taxon>Actinomycetes</taxon>
        <taxon>Micrococcales</taxon>
        <taxon>Microbacteriaceae</taxon>
        <taxon>Agrococcus</taxon>
    </lineage>
</organism>
<dbReference type="InterPro" id="IPR025870">
    <property type="entry name" value="Glyoxalase-like_dom"/>
</dbReference>
<reference evidence="2 3" key="1">
    <citation type="submission" date="2019-08" db="EMBL/GenBank/DDBJ databases">
        <title>Agrococcus lahaulensis sp. nov., isolated from a cold desert of the Indian Himalayas.</title>
        <authorList>
            <person name="Qu J.H."/>
        </authorList>
    </citation>
    <scope>NUCLEOTIDE SEQUENCE [LARGE SCALE GENOMIC DNA]</scope>
    <source>
        <strain evidence="2 3">NS18</strain>
    </source>
</reference>
<evidence type="ECO:0000313" key="2">
    <source>
        <dbReference type="EMBL" id="KAA6437938.1"/>
    </source>
</evidence>
<dbReference type="OrthoDB" id="3227561at2"/>
<dbReference type="InterPro" id="IPR037523">
    <property type="entry name" value="VOC_core"/>
</dbReference>
<dbReference type="SUPFAM" id="SSF54593">
    <property type="entry name" value="Glyoxalase/Bleomycin resistance protein/Dihydroxybiphenyl dioxygenase"/>
    <property type="match status" value="1"/>
</dbReference>
<feature type="domain" description="VOC" evidence="1">
    <location>
        <begin position="6"/>
        <end position="147"/>
    </location>
</feature>
<evidence type="ECO:0000313" key="3">
    <source>
        <dbReference type="Proteomes" id="UP000323221"/>
    </source>
</evidence>
<proteinExistence type="predicted"/>
<protein>
    <submittedName>
        <fullName evidence="2">VOC family protein</fullName>
    </submittedName>
</protein>
<dbReference type="InterPro" id="IPR029068">
    <property type="entry name" value="Glyas_Bleomycin-R_OHBP_Dase"/>
</dbReference>
<gene>
    <name evidence="2" type="ORF">FQ330_00120</name>
</gene>
<accession>A0A5M8QRR0</accession>
<dbReference type="EMBL" id="VOIR01000001">
    <property type="protein sequence ID" value="KAA6437938.1"/>
    <property type="molecule type" value="Genomic_DNA"/>
</dbReference>
<dbReference type="PROSITE" id="PS51819">
    <property type="entry name" value="VOC"/>
    <property type="match status" value="1"/>
</dbReference>
<comment type="caution">
    <text evidence="2">The sequence shown here is derived from an EMBL/GenBank/DDBJ whole genome shotgun (WGS) entry which is preliminary data.</text>
</comment>
<dbReference type="RefSeq" id="WP_128189765.1">
    <property type="nucleotide sequence ID" value="NZ_JBIVQT010000002.1"/>
</dbReference>
<dbReference type="Gene3D" id="3.10.180.10">
    <property type="entry name" value="2,3-Dihydroxybiphenyl 1,2-Dioxygenase, domain 1"/>
    <property type="match status" value="1"/>
</dbReference>
<dbReference type="AlphaFoldDB" id="A0A5M8QRR0"/>
<sequence>MGVPALLDHVVLAGPDLAQAVELVERATGVRAAPGGAHPTGTANALIAFTRGGERVRQYLEVIGPDPASGRSADETAAFGIARLDAPAVASWAIRPTDLDAAVAGARAADVAIKDVEPLSRRTPDGGELAWRLARPVDERQPPFLIDWGSTPHPGLGDIPVLELVGLRRLARSPGEEEARLAALGVETGVGPDAVAVVPAEADGFEVEVRVGDRTVVLR</sequence>
<evidence type="ECO:0000259" key="1">
    <source>
        <dbReference type="PROSITE" id="PS51819"/>
    </source>
</evidence>